<evidence type="ECO:0000313" key="4">
    <source>
        <dbReference type="Proteomes" id="UP000545386"/>
    </source>
</evidence>
<dbReference type="PANTHER" id="PTHR33747:SF1">
    <property type="entry name" value="ADENYLATE CYCLASE-ASSOCIATED CAP C-TERMINAL DOMAIN-CONTAINING PROTEIN"/>
    <property type="match status" value="1"/>
</dbReference>
<dbReference type="PANTHER" id="PTHR33747">
    <property type="entry name" value="UPF0225 PROTEIN SCO1677"/>
    <property type="match status" value="1"/>
</dbReference>
<dbReference type="Proteomes" id="UP000545386">
    <property type="component" value="Unassembled WGS sequence"/>
</dbReference>
<evidence type="ECO:0000259" key="2">
    <source>
        <dbReference type="Pfam" id="PF17775"/>
    </source>
</evidence>
<dbReference type="InterPro" id="IPR048469">
    <property type="entry name" value="YchJ-like_M"/>
</dbReference>
<dbReference type="SUPFAM" id="SSF54427">
    <property type="entry name" value="NTF2-like"/>
    <property type="match status" value="1"/>
</dbReference>
<sequence>MKKNNAAAVCPCGGLPAGAPYPQCCGQYIDAGHIAPSAEHLMRSRYTAYTLARTDYVTATWHADTRPAQLALDAPDAPHGTRWLGLKVHAFRDIDDTHAEVRFTARYREAGRAHRLTETSRFIKKNGRWFYVDGIIEGTA</sequence>
<gene>
    <name evidence="3" type="ORF">GTU67_10875</name>
</gene>
<dbReference type="Gene3D" id="3.10.450.50">
    <property type="match status" value="1"/>
</dbReference>
<organism evidence="3 4">
    <name type="scientific">Pusillimonas minor</name>
    <dbReference type="NCBI Taxonomy" id="2697024"/>
    <lineage>
        <taxon>Bacteria</taxon>
        <taxon>Pseudomonadati</taxon>
        <taxon>Pseudomonadota</taxon>
        <taxon>Betaproteobacteria</taxon>
        <taxon>Burkholderiales</taxon>
        <taxon>Alcaligenaceae</taxon>
        <taxon>Pusillimonas</taxon>
    </lineage>
</organism>
<accession>A0A842HSM8</accession>
<dbReference type="AlphaFoldDB" id="A0A842HSM8"/>
<comment type="caution">
    <text evidence="3">The sequence shown here is derived from an EMBL/GenBank/DDBJ whole genome shotgun (WGS) entry which is preliminary data.</text>
</comment>
<evidence type="ECO:0000256" key="1">
    <source>
        <dbReference type="HAMAP-Rule" id="MF_00612"/>
    </source>
</evidence>
<dbReference type="Pfam" id="PF17775">
    <property type="entry name" value="YchJ_M-like"/>
    <property type="match status" value="1"/>
</dbReference>
<dbReference type="InterPro" id="IPR023006">
    <property type="entry name" value="YchJ-like"/>
</dbReference>
<proteinExistence type="inferred from homology"/>
<dbReference type="EMBL" id="JACJUU010000008">
    <property type="protein sequence ID" value="MBC2770410.1"/>
    <property type="molecule type" value="Genomic_DNA"/>
</dbReference>
<evidence type="ECO:0000313" key="3">
    <source>
        <dbReference type="EMBL" id="MBC2770410.1"/>
    </source>
</evidence>
<comment type="similarity">
    <text evidence="1">Belongs to the UPF0225 family.</text>
</comment>
<dbReference type="InterPro" id="IPR032710">
    <property type="entry name" value="NTF2-like_dom_sf"/>
</dbReference>
<protein>
    <recommendedName>
        <fullName evidence="1">UPF0225 protein GTU67_10875</fullName>
    </recommendedName>
</protein>
<reference evidence="3 4" key="1">
    <citation type="submission" date="2020-08" db="EMBL/GenBank/DDBJ databases">
        <title>Paraeoetvoesia sp. YC-7-48 draft genome sequence.</title>
        <authorList>
            <person name="Yao L."/>
        </authorList>
    </citation>
    <scope>NUCLEOTIDE SEQUENCE [LARGE SCALE GENOMIC DNA]</scope>
    <source>
        <strain evidence="4">YC-7-48</strain>
    </source>
</reference>
<dbReference type="RefSeq" id="WP_185780089.1">
    <property type="nucleotide sequence ID" value="NZ_JACJUU010000008.1"/>
</dbReference>
<dbReference type="HAMAP" id="MF_00612">
    <property type="entry name" value="UPF0225"/>
    <property type="match status" value="1"/>
</dbReference>
<keyword evidence="4" id="KW-1185">Reference proteome</keyword>
<feature type="domain" description="YchJ-like middle NTF2-like" evidence="2">
    <location>
        <begin position="37"/>
        <end position="134"/>
    </location>
</feature>
<name>A0A842HSM8_9BURK</name>